<dbReference type="Proteomes" id="UP000265520">
    <property type="component" value="Unassembled WGS sequence"/>
</dbReference>
<accession>A0A392SPE3</accession>
<comment type="caution">
    <text evidence="1">The sequence shown here is derived from an EMBL/GenBank/DDBJ whole genome shotgun (WGS) entry which is preliminary data.</text>
</comment>
<sequence>MRPMKEEGITITGADIAPALTEDRKGKRVVASGSGKEKVEVVVKEKEKKKRVVP</sequence>
<evidence type="ECO:0000313" key="2">
    <source>
        <dbReference type="Proteomes" id="UP000265520"/>
    </source>
</evidence>
<dbReference type="AlphaFoldDB" id="A0A392SPE3"/>
<reference evidence="1 2" key="1">
    <citation type="journal article" date="2018" name="Front. Plant Sci.">
        <title>Red Clover (Trifolium pratense) and Zigzag Clover (T. medium) - A Picture of Genomic Similarities and Differences.</title>
        <authorList>
            <person name="Dluhosova J."/>
            <person name="Istvanek J."/>
            <person name="Nedelnik J."/>
            <person name="Repkova J."/>
        </authorList>
    </citation>
    <scope>NUCLEOTIDE SEQUENCE [LARGE SCALE GENOMIC DNA]</scope>
    <source>
        <strain evidence="2">cv. 10/8</strain>
        <tissue evidence="1">Leaf</tissue>
    </source>
</reference>
<protein>
    <submittedName>
        <fullName evidence="1">Uncharacterized protein</fullName>
    </submittedName>
</protein>
<dbReference type="EMBL" id="LXQA010421274">
    <property type="protein sequence ID" value="MCI50741.1"/>
    <property type="molecule type" value="Genomic_DNA"/>
</dbReference>
<keyword evidence="2" id="KW-1185">Reference proteome</keyword>
<organism evidence="1 2">
    <name type="scientific">Trifolium medium</name>
    <dbReference type="NCBI Taxonomy" id="97028"/>
    <lineage>
        <taxon>Eukaryota</taxon>
        <taxon>Viridiplantae</taxon>
        <taxon>Streptophyta</taxon>
        <taxon>Embryophyta</taxon>
        <taxon>Tracheophyta</taxon>
        <taxon>Spermatophyta</taxon>
        <taxon>Magnoliopsida</taxon>
        <taxon>eudicotyledons</taxon>
        <taxon>Gunneridae</taxon>
        <taxon>Pentapetalae</taxon>
        <taxon>rosids</taxon>
        <taxon>fabids</taxon>
        <taxon>Fabales</taxon>
        <taxon>Fabaceae</taxon>
        <taxon>Papilionoideae</taxon>
        <taxon>50 kb inversion clade</taxon>
        <taxon>NPAAA clade</taxon>
        <taxon>Hologalegina</taxon>
        <taxon>IRL clade</taxon>
        <taxon>Trifolieae</taxon>
        <taxon>Trifolium</taxon>
    </lineage>
</organism>
<proteinExistence type="predicted"/>
<evidence type="ECO:0000313" key="1">
    <source>
        <dbReference type="EMBL" id="MCI50741.1"/>
    </source>
</evidence>
<feature type="non-terminal residue" evidence="1">
    <location>
        <position position="54"/>
    </location>
</feature>
<name>A0A392SPE3_9FABA</name>